<sequence length="522" mass="57859">MTFADGGTGRVTRPAGVERTTGDRSASAHRSPGLAEAPVSGLKSRIDSLVRAATPGQSGFRLLLSGRDAFNARAEAIAQATESLDLQYYITHDGISTRLLLGELLQAANRGVRIRLLLDDFASDARDHRILLSAAHPNIEMKVFNPPNKGRKRATTRPLGRLLELPHQHRRMHNKLLLADRNLVVMGGRNLGDEYYDADPERNFVDIDLLCVGPVASDFSASFETYWQHSLAVPIDQCLRKSIKRFGRRHQPRPLAQEIDDACNKEPDQCSLLTAYRRTPQLVTWLDQLVWATGTALWDPPGKLATASGPDEDQMMTAPLLPVAQGVRRELMLVSAYFVPTWAGLAYLSDCVGRGVSVRVLTNSLEATDVPLVHGGYQPYRKALLNAGVRLFEMRKKPATHSRYRLADTPVSLHSKAVVFDNRQVFIGPLNLDPRSVLWNSEVGVLVDSPTLANAVRQLVAEGQSGTVSYEVEVDGSAQSAGLVWNYEDDQGRALKLKREPANPWRRFNAWLARLLRVEPFL</sequence>
<dbReference type="InterPro" id="IPR025202">
    <property type="entry name" value="PLD-like_dom"/>
</dbReference>
<organism evidence="3 4">
    <name type="scientific">Stutzerimonas zhaodongensis</name>
    <dbReference type="NCBI Taxonomy" id="1176257"/>
    <lineage>
        <taxon>Bacteria</taxon>
        <taxon>Pseudomonadati</taxon>
        <taxon>Pseudomonadota</taxon>
        <taxon>Gammaproteobacteria</taxon>
        <taxon>Pseudomonadales</taxon>
        <taxon>Pseudomonadaceae</taxon>
        <taxon>Stutzerimonas</taxon>
    </lineage>
</organism>
<feature type="domain" description="PLD phosphodiesterase" evidence="2">
    <location>
        <begin position="409"/>
        <end position="436"/>
    </location>
</feature>
<dbReference type="AlphaFoldDB" id="A0A365PRX9"/>
<dbReference type="SUPFAM" id="SSF56024">
    <property type="entry name" value="Phospholipase D/nuclease"/>
    <property type="match status" value="2"/>
</dbReference>
<dbReference type="GO" id="GO:0030572">
    <property type="term" value="F:phosphatidyltransferase activity"/>
    <property type="evidence" value="ECO:0007669"/>
    <property type="project" value="UniProtKB-ARBA"/>
</dbReference>
<dbReference type="PANTHER" id="PTHR21248">
    <property type="entry name" value="CARDIOLIPIN SYNTHASE"/>
    <property type="match status" value="1"/>
</dbReference>
<feature type="region of interest" description="Disordered" evidence="1">
    <location>
        <begin position="1"/>
        <end position="39"/>
    </location>
</feature>
<dbReference type="PROSITE" id="PS50035">
    <property type="entry name" value="PLD"/>
    <property type="match status" value="2"/>
</dbReference>
<name>A0A365PRX9_9GAMM</name>
<feature type="domain" description="PLD phosphodiesterase" evidence="2">
    <location>
        <begin position="168"/>
        <end position="195"/>
    </location>
</feature>
<dbReference type="Pfam" id="PF13091">
    <property type="entry name" value="PLDc_2"/>
    <property type="match status" value="2"/>
</dbReference>
<comment type="caution">
    <text evidence="3">The sequence shown here is derived from an EMBL/GenBank/DDBJ whole genome shotgun (WGS) entry which is preliminary data.</text>
</comment>
<dbReference type="Proteomes" id="UP000252554">
    <property type="component" value="Unassembled WGS sequence"/>
</dbReference>
<evidence type="ECO:0000259" key="2">
    <source>
        <dbReference type="PROSITE" id="PS50035"/>
    </source>
</evidence>
<dbReference type="CDD" id="cd09111">
    <property type="entry name" value="PLDc_ymdC_like_1"/>
    <property type="match status" value="1"/>
</dbReference>
<dbReference type="EMBL" id="QNTV01000013">
    <property type="protein sequence ID" value="RBA55264.1"/>
    <property type="molecule type" value="Genomic_DNA"/>
</dbReference>
<dbReference type="PANTHER" id="PTHR21248:SF12">
    <property type="entry name" value="CARDIOLIPIN SYNTHASE C"/>
    <property type="match status" value="1"/>
</dbReference>
<gene>
    <name evidence="3" type="ORF">DQ403_15975</name>
</gene>
<dbReference type="InterPro" id="IPR001736">
    <property type="entry name" value="PLipase_D/transphosphatidylase"/>
</dbReference>
<dbReference type="GO" id="GO:0032049">
    <property type="term" value="P:cardiolipin biosynthetic process"/>
    <property type="evidence" value="ECO:0007669"/>
    <property type="project" value="UniProtKB-ARBA"/>
</dbReference>
<evidence type="ECO:0000256" key="1">
    <source>
        <dbReference type="SAM" id="MobiDB-lite"/>
    </source>
</evidence>
<dbReference type="CDD" id="cd09113">
    <property type="entry name" value="PLDc_ymdC_like_2"/>
    <property type="match status" value="1"/>
</dbReference>
<protein>
    <submittedName>
        <fullName evidence="3">Phospholipase D family protein</fullName>
    </submittedName>
</protein>
<reference evidence="3 4" key="1">
    <citation type="submission" date="2018-06" db="EMBL/GenBank/DDBJ databases">
        <title>Whole genome sequencing of four bacterial strains from South Shetland trench revealing bio-synthetic gene clusters.</title>
        <authorList>
            <person name="Abdel-Mageed W.M."/>
            <person name="Lehri B."/>
            <person name="Jarmusch S.A."/>
            <person name="Miranda K."/>
            <person name="Goodfellow M."/>
            <person name="Jaspars M."/>
            <person name="Karlyshev A.V."/>
        </authorList>
    </citation>
    <scope>NUCLEOTIDE SEQUENCE [LARGE SCALE GENOMIC DNA]</scope>
    <source>
        <strain evidence="3 4">SST2</strain>
    </source>
</reference>
<proteinExistence type="predicted"/>
<dbReference type="Gene3D" id="3.30.870.10">
    <property type="entry name" value="Endonuclease Chain A"/>
    <property type="match status" value="2"/>
</dbReference>
<dbReference type="SMART" id="SM00155">
    <property type="entry name" value="PLDc"/>
    <property type="match status" value="2"/>
</dbReference>
<accession>A0A365PRX9</accession>
<evidence type="ECO:0000313" key="4">
    <source>
        <dbReference type="Proteomes" id="UP000252554"/>
    </source>
</evidence>
<evidence type="ECO:0000313" key="3">
    <source>
        <dbReference type="EMBL" id="RBA55264.1"/>
    </source>
</evidence>